<feature type="domain" description="NADH:quinone oxidoreductase/Mrp antiporter transmembrane" evidence="8">
    <location>
        <begin position="170"/>
        <end position="246"/>
    </location>
</feature>
<evidence type="ECO:0000256" key="3">
    <source>
        <dbReference type="ARBA" id="ARBA00022967"/>
    </source>
</evidence>
<name>A0A1B2RYY1_9CHLO</name>
<feature type="transmembrane region" description="Helical" evidence="7">
    <location>
        <begin position="116"/>
        <end position="139"/>
    </location>
</feature>
<feature type="transmembrane region" description="Helical" evidence="7">
    <location>
        <begin position="6"/>
        <end position="28"/>
    </location>
</feature>
<dbReference type="HAMAP" id="MF_00445">
    <property type="entry name" value="NDH1_NuoN_1"/>
    <property type="match status" value="1"/>
</dbReference>
<evidence type="ECO:0000256" key="7">
    <source>
        <dbReference type="SAM" id="Phobius"/>
    </source>
</evidence>
<keyword evidence="4 7" id="KW-1133">Transmembrane helix</keyword>
<keyword evidence="3" id="KW-1278">Translocase</keyword>
<dbReference type="EMBL" id="KX306823">
    <property type="protein sequence ID" value="AOC61539.1"/>
    <property type="molecule type" value="Genomic_DNA"/>
</dbReference>
<feature type="transmembrane region" description="Helical" evidence="7">
    <location>
        <begin position="79"/>
        <end position="96"/>
    </location>
</feature>
<dbReference type="GO" id="GO:0016020">
    <property type="term" value="C:membrane"/>
    <property type="evidence" value="ECO:0007669"/>
    <property type="project" value="UniProtKB-SubCell"/>
</dbReference>
<sequence length="580" mass="63489">MSPADLLLILPEIFQLILINILLLYALFFSGLGQKCQTSEESFFLQNSITQNKEANFSTQGKYIRLAYLSTPLQIVEPLSWLVVLSLGFSFILLLNNPSSLESAVCLTNSYICDTYASFFKALVCVSSAAAIALSIPALKSSNVGSGRSNYEFILVIYLSIMGMLCLISSYNFLTFYLSIELQSLSFYLLACSRAKSEFSAEAGLKYFILGAFSSAFLLFGMSLVYGSTGSIYFDDVAALLEFSNNAKATGGINIDLTQKLEDLSKMGHSIENWNPSGLSGFSQNLLSAVSFENYSASKIGLIIGLVCICISLLFKLAAVPFHMWAPDVYEGSPMSITAFFAIVSKIAALATLARFVIMTEQSLIELLTFVSIATLTVGTLSAMRQVKIKRLIAFSGISNVGWFLLGLCCGRLDAVMLHLIVYILTSITLFSIIIQPIHRDLGRTGESGVDSMILKHISDLGQVYKTNAVMAFALTLAFFSLGGIPILAGFYSKYLIINASIQAEALGLLTVGLISAVLSAFYYLRVVKTVYFMQTTNNWFTFDVPSLANAYLISCTTFFTAFFIAYPECLSIWLIHISL</sequence>
<evidence type="ECO:0000256" key="4">
    <source>
        <dbReference type="ARBA" id="ARBA00022989"/>
    </source>
</evidence>
<protein>
    <submittedName>
        <fullName evidence="9">NADH dehydrogenase subunit 2</fullName>
    </submittedName>
</protein>
<feature type="domain" description="NADH:quinone oxidoreductase/Mrp antiporter transmembrane" evidence="8">
    <location>
        <begin position="294"/>
        <end position="520"/>
    </location>
</feature>
<keyword evidence="6 7" id="KW-0472">Membrane</keyword>
<dbReference type="AlphaFoldDB" id="A0A1B2RYY1"/>
<feature type="transmembrane region" description="Helical" evidence="7">
    <location>
        <begin position="469"/>
        <end position="492"/>
    </location>
</feature>
<organism evidence="9">
    <name type="scientific">Gloeotilopsis planctonica</name>
    <dbReference type="NCBI Taxonomy" id="34157"/>
    <lineage>
        <taxon>Eukaryota</taxon>
        <taxon>Viridiplantae</taxon>
        <taxon>Chlorophyta</taxon>
        <taxon>core chlorophytes</taxon>
        <taxon>Ulvophyceae</taxon>
        <taxon>OUU clade</taxon>
        <taxon>Ulotrichales</taxon>
        <taxon>Ulotrichaceae</taxon>
        <taxon>Gloeotilopsis</taxon>
    </lineage>
</organism>
<keyword evidence="2 7" id="KW-0812">Transmembrane</keyword>
<feature type="transmembrane region" description="Helical" evidence="7">
    <location>
        <begin position="545"/>
        <end position="567"/>
    </location>
</feature>
<comment type="subcellular location">
    <subcellularLocation>
        <location evidence="1">Membrane</location>
        <topology evidence="1">Multi-pass membrane protein</topology>
    </subcellularLocation>
</comment>
<feature type="transmembrane region" description="Helical" evidence="7">
    <location>
        <begin position="207"/>
        <end position="226"/>
    </location>
</feature>
<proteinExistence type="inferred from homology"/>
<dbReference type="GO" id="GO:0042773">
    <property type="term" value="P:ATP synthesis coupled electron transport"/>
    <property type="evidence" value="ECO:0007669"/>
    <property type="project" value="InterPro"/>
</dbReference>
<dbReference type="PANTHER" id="PTHR22773">
    <property type="entry name" value="NADH DEHYDROGENASE"/>
    <property type="match status" value="1"/>
</dbReference>
<keyword evidence="5" id="KW-0520">NAD</keyword>
<feature type="transmembrane region" description="Helical" evidence="7">
    <location>
        <begin position="151"/>
        <end position="180"/>
    </location>
</feature>
<feature type="transmembrane region" description="Helical" evidence="7">
    <location>
        <begin position="389"/>
        <end position="409"/>
    </location>
</feature>
<evidence type="ECO:0000256" key="6">
    <source>
        <dbReference type="ARBA" id="ARBA00023136"/>
    </source>
</evidence>
<evidence type="ECO:0000256" key="5">
    <source>
        <dbReference type="ARBA" id="ARBA00023027"/>
    </source>
</evidence>
<dbReference type="InterPro" id="IPR010096">
    <property type="entry name" value="NADH-Q_OxRdtase_suN/2"/>
</dbReference>
<evidence type="ECO:0000259" key="8">
    <source>
        <dbReference type="Pfam" id="PF00361"/>
    </source>
</evidence>
<feature type="transmembrane region" description="Helical" evidence="7">
    <location>
        <begin position="504"/>
        <end position="525"/>
    </location>
</feature>
<evidence type="ECO:0000256" key="1">
    <source>
        <dbReference type="ARBA" id="ARBA00004141"/>
    </source>
</evidence>
<dbReference type="Pfam" id="PF00361">
    <property type="entry name" value="Proton_antipo_M"/>
    <property type="match status" value="2"/>
</dbReference>
<evidence type="ECO:0000256" key="2">
    <source>
        <dbReference type="ARBA" id="ARBA00022692"/>
    </source>
</evidence>
<geneLocation type="mitochondrion" evidence="9"/>
<dbReference type="GO" id="GO:0008137">
    <property type="term" value="F:NADH dehydrogenase (ubiquinone) activity"/>
    <property type="evidence" value="ECO:0007669"/>
    <property type="project" value="InterPro"/>
</dbReference>
<feature type="transmembrane region" description="Helical" evidence="7">
    <location>
        <begin position="337"/>
        <end position="357"/>
    </location>
</feature>
<dbReference type="PRINTS" id="PR01434">
    <property type="entry name" value="NADHDHGNASE5"/>
</dbReference>
<reference evidence="9" key="1">
    <citation type="journal article" date="2016" name="Genome Biol. Evol.">
        <title>Mitochondrion-to-Chloroplast DNA Transfers and Intragenomic Proliferation of Chloroplast Group II Introns in Gloeotilopsis Green Algae (Ulotrichales, Ulvophyceae).</title>
        <authorList>
            <person name="Turmel M."/>
            <person name="Otis C."/>
            <person name="Lemieux C."/>
        </authorList>
    </citation>
    <scope>NUCLEOTIDE SEQUENCE</scope>
</reference>
<feature type="transmembrane region" description="Helical" evidence="7">
    <location>
        <begin position="300"/>
        <end position="325"/>
    </location>
</feature>
<feature type="transmembrane region" description="Helical" evidence="7">
    <location>
        <begin position="364"/>
        <end position="383"/>
    </location>
</feature>
<feature type="transmembrane region" description="Helical" evidence="7">
    <location>
        <begin position="416"/>
        <end position="435"/>
    </location>
</feature>
<dbReference type="InterPro" id="IPR001750">
    <property type="entry name" value="ND/Mrp_TM"/>
</dbReference>
<accession>A0A1B2RYY1</accession>
<keyword evidence="9" id="KW-0496">Mitochondrion</keyword>
<evidence type="ECO:0000313" key="9">
    <source>
        <dbReference type="EMBL" id="AOC61539.1"/>
    </source>
</evidence>
<gene>
    <name evidence="9" type="primary">nad2</name>
</gene>